<dbReference type="Proteomes" id="UP000821865">
    <property type="component" value="Chromosome 10"/>
</dbReference>
<organism evidence="1 2">
    <name type="scientific">Dermacentor silvarum</name>
    <name type="common">Tick</name>
    <dbReference type="NCBI Taxonomy" id="543639"/>
    <lineage>
        <taxon>Eukaryota</taxon>
        <taxon>Metazoa</taxon>
        <taxon>Ecdysozoa</taxon>
        <taxon>Arthropoda</taxon>
        <taxon>Chelicerata</taxon>
        <taxon>Arachnida</taxon>
        <taxon>Acari</taxon>
        <taxon>Parasitiformes</taxon>
        <taxon>Ixodida</taxon>
        <taxon>Ixodoidea</taxon>
        <taxon>Ixodidae</taxon>
        <taxon>Rhipicephalinae</taxon>
        <taxon>Dermacentor</taxon>
    </lineage>
</organism>
<dbReference type="EMBL" id="CM023479">
    <property type="protein sequence ID" value="KAH7974080.1"/>
    <property type="molecule type" value="Genomic_DNA"/>
</dbReference>
<evidence type="ECO:0000313" key="2">
    <source>
        <dbReference type="Proteomes" id="UP000821865"/>
    </source>
</evidence>
<comment type="caution">
    <text evidence="1">The sequence shown here is derived from an EMBL/GenBank/DDBJ whole genome shotgun (WGS) entry which is preliminary data.</text>
</comment>
<sequence>MVHPRAEIGYLHQVPSTLVGNTQTHIPNSTAFVDRVRNIRLSHDDVIVSFDVISLFTSASADFAIAICTEALSIDPSLAHRTPHDPPFLLYVDDCSCILRKDDVNGILQHLNAVEPAIPSSKKQEVPFLDVLLCRSDGSLSFSVYRTMTCTGRYLDFASCIRSSVRGRWYRPSSPVRHAYAPVTKQDNRSYKPYAGNYLQTVILLL</sequence>
<reference evidence="1" key="1">
    <citation type="submission" date="2020-05" db="EMBL/GenBank/DDBJ databases">
        <title>Large-scale comparative analyses of tick genomes elucidate their genetic diversity and vector capacities.</title>
        <authorList>
            <person name="Jia N."/>
            <person name="Wang J."/>
            <person name="Shi W."/>
            <person name="Du L."/>
            <person name="Sun Y."/>
            <person name="Zhan W."/>
            <person name="Jiang J."/>
            <person name="Wang Q."/>
            <person name="Zhang B."/>
            <person name="Ji P."/>
            <person name="Sakyi L.B."/>
            <person name="Cui X."/>
            <person name="Yuan T."/>
            <person name="Jiang B."/>
            <person name="Yang W."/>
            <person name="Lam T.T.-Y."/>
            <person name="Chang Q."/>
            <person name="Ding S."/>
            <person name="Wang X."/>
            <person name="Zhu J."/>
            <person name="Ruan X."/>
            <person name="Zhao L."/>
            <person name="Wei J."/>
            <person name="Que T."/>
            <person name="Du C."/>
            <person name="Cheng J."/>
            <person name="Dai P."/>
            <person name="Han X."/>
            <person name="Huang E."/>
            <person name="Gao Y."/>
            <person name="Liu J."/>
            <person name="Shao H."/>
            <person name="Ye R."/>
            <person name="Li L."/>
            <person name="Wei W."/>
            <person name="Wang X."/>
            <person name="Wang C."/>
            <person name="Yang T."/>
            <person name="Huo Q."/>
            <person name="Li W."/>
            <person name="Guo W."/>
            <person name="Chen H."/>
            <person name="Zhou L."/>
            <person name="Ni X."/>
            <person name="Tian J."/>
            <person name="Zhou Y."/>
            <person name="Sheng Y."/>
            <person name="Liu T."/>
            <person name="Pan Y."/>
            <person name="Xia L."/>
            <person name="Li J."/>
            <person name="Zhao F."/>
            <person name="Cao W."/>
        </authorList>
    </citation>
    <scope>NUCLEOTIDE SEQUENCE</scope>
    <source>
        <strain evidence="1">Dsil-2018</strain>
    </source>
</reference>
<name>A0ACB8DNI3_DERSI</name>
<proteinExistence type="predicted"/>
<accession>A0ACB8DNI3</accession>
<keyword evidence="2" id="KW-1185">Reference proteome</keyword>
<gene>
    <name evidence="1" type="ORF">HPB49_009740</name>
</gene>
<evidence type="ECO:0000313" key="1">
    <source>
        <dbReference type="EMBL" id="KAH7974080.1"/>
    </source>
</evidence>
<protein>
    <submittedName>
        <fullName evidence="1">Uncharacterized protein</fullName>
    </submittedName>
</protein>